<feature type="compositionally biased region" description="Polar residues" evidence="1">
    <location>
        <begin position="109"/>
        <end position="118"/>
    </location>
</feature>
<dbReference type="PANTHER" id="PTHR34284:SF1">
    <property type="entry name" value="FG-GAP REPEAT-CONTAINING PROTEIN"/>
    <property type="match status" value="1"/>
</dbReference>
<organism evidence="3">
    <name type="scientific">Percolomonas cosmopolitus</name>
    <dbReference type="NCBI Taxonomy" id="63605"/>
    <lineage>
        <taxon>Eukaryota</taxon>
        <taxon>Discoba</taxon>
        <taxon>Heterolobosea</taxon>
        <taxon>Tetramitia</taxon>
        <taxon>Eutetramitia</taxon>
        <taxon>Percolomonadidae</taxon>
        <taxon>Percolomonas</taxon>
    </lineage>
</organism>
<name>A0A7S1KL38_9EUKA</name>
<keyword evidence="2" id="KW-0472">Membrane</keyword>
<evidence type="ECO:0000256" key="2">
    <source>
        <dbReference type="SAM" id="Phobius"/>
    </source>
</evidence>
<reference evidence="3" key="1">
    <citation type="submission" date="2021-01" db="EMBL/GenBank/DDBJ databases">
        <authorList>
            <person name="Corre E."/>
            <person name="Pelletier E."/>
            <person name="Niang G."/>
            <person name="Scheremetjew M."/>
            <person name="Finn R."/>
            <person name="Kale V."/>
            <person name="Holt S."/>
            <person name="Cochrane G."/>
            <person name="Meng A."/>
            <person name="Brown T."/>
            <person name="Cohen L."/>
        </authorList>
    </citation>
    <scope>NUCLEOTIDE SEQUENCE</scope>
    <source>
        <strain evidence="3">WS</strain>
    </source>
</reference>
<evidence type="ECO:0000313" key="3">
    <source>
        <dbReference type="EMBL" id="CAD9077263.1"/>
    </source>
</evidence>
<feature type="compositionally biased region" description="Low complexity" evidence="1">
    <location>
        <begin position="190"/>
        <end position="201"/>
    </location>
</feature>
<feature type="compositionally biased region" description="Low complexity" evidence="1">
    <location>
        <begin position="132"/>
        <end position="143"/>
    </location>
</feature>
<feature type="compositionally biased region" description="Low complexity" evidence="1">
    <location>
        <begin position="1"/>
        <end position="16"/>
    </location>
</feature>
<feature type="region of interest" description="Disordered" evidence="1">
    <location>
        <begin position="1"/>
        <end position="201"/>
    </location>
</feature>
<dbReference type="AlphaFoldDB" id="A0A7S1KL38"/>
<feature type="compositionally biased region" description="Low complexity" evidence="1">
    <location>
        <begin position="172"/>
        <end position="181"/>
    </location>
</feature>
<feature type="compositionally biased region" description="Basic and acidic residues" evidence="1">
    <location>
        <begin position="69"/>
        <end position="80"/>
    </location>
</feature>
<dbReference type="PANTHER" id="PTHR34284">
    <property type="entry name" value="FG-GAP REPEAT-CONTAINING PROTEIN"/>
    <property type="match status" value="1"/>
</dbReference>
<keyword evidence="2" id="KW-1133">Transmembrane helix</keyword>
<evidence type="ECO:0000256" key="1">
    <source>
        <dbReference type="SAM" id="MobiDB-lite"/>
    </source>
</evidence>
<feature type="compositionally biased region" description="Polar residues" evidence="1">
    <location>
        <begin position="59"/>
        <end position="68"/>
    </location>
</feature>
<protein>
    <recommendedName>
        <fullName evidence="4">FG-GAP repeat-containing protein</fullName>
    </recommendedName>
</protein>
<feature type="compositionally biased region" description="Basic and acidic residues" evidence="1">
    <location>
        <begin position="20"/>
        <end position="29"/>
    </location>
</feature>
<evidence type="ECO:0008006" key="4">
    <source>
        <dbReference type="Google" id="ProtNLM"/>
    </source>
</evidence>
<proteinExistence type="predicted"/>
<feature type="compositionally biased region" description="Basic and acidic residues" evidence="1">
    <location>
        <begin position="88"/>
        <end position="101"/>
    </location>
</feature>
<keyword evidence="2" id="KW-0812">Transmembrane</keyword>
<feature type="region of interest" description="Disordered" evidence="1">
    <location>
        <begin position="314"/>
        <end position="347"/>
    </location>
</feature>
<feature type="compositionally biased region" description="Polar residues" evidence="1">
    <location>
        <begin position="152"/>
        <end position="162"/>
    </location>
</feature>
<sequence length="1007" mass="111711">MSSASESSSPESTSPPDISNDAKDSDFQHSTDAVAPPSAQTPSISSHNDRKILEESSPSEKPNNVNKSETMERNDNRGTEENEENDEVSEKVRVHEQEEKALNVAKGGKNSTSDNQGEIKSAEQERRATHGTQQQSTPITSTPAKKHRLISSGHQSISSTKIGSGMLPFTASSSSGGPTSSIYATMTGNSGSSSSSGTSDASSASTFRSKDIFICLLCLVALLFVLYTQSNVSLVPFMAVGYSHGSGHTTGVGNNGESHASEATSLHTTQEFLSPSHFVTHPSSPYACIHDSQKLILVHKKFLQMWRNNVLRTHGHRASGRSTQEEELQRRTGQSFGGNKKKTENDSSMSGAFFQWMQEHHPKGYQRIDREAYVNPNVDSPVSIMAVSLSGRHLFVFFDDWSVRLYEQLNDSASSHIETYFTEVWNRQIMHDVALERLSEFRERRYGDDDELENNRIQFVIGRPKEVVVKILAGHKVHEEDQGLIIIGARKDSYLRKLSAAQAKSAASHRINNKEVYQNQSPEFEDLIFTYEDPFATESSDSGETDNVSQKDSHFSYYAFEIRTGQIRWKHESEDFHYSHDESVHPQHNYKVDANQHLQHTGEVHWRHYKEDVMLKALPHLYRHQRDTTMVEAHFKPSVKRSRRSSSTVSTVGGDQHALVNHPQYGQVGDRLHSMYDNYKESRALRESSKHEVPNVLIVHQSQGIEIIHVYTGRTLCQVAPLKKNVAYGELNHDGSINSAESVIKTRNVLRGDSEDCIAEIESGSKGNSEIIFSTSICSIQTGLKRFGLNHLLQSNAENIVNRARSGGISSNGAAGTAAASVVIPPAILQRFDGTSFRTVNDVVFLVSSGLATCITSDEQKGRWRIKWQVETMSSWDTGSSASASFFPHMASFRMRDAERDSFVVLVGQHHITVLDIHGNVQEVLDVPGGEDNVVTAPLQFMDLDDDGLLDAILETEKGVFVYVTSQRAGTSVLSFLLVALVMILGTMYLSTSVDLELFGKSKEFSD</sequence>
<gene>
    <name evidence="3" type="ORF">PCOS0759_LOCUS494</name>
</gene>
<feature type="transmembrane region" description="Helical" evidence="2">
    <location>
        <begin position="973"/>
        <end position="991"/>
    </location>
</feature>
<dbReference type="EMBL" id="HBGD01000634">
    <property type="protein sequence ID" value="CAD9077263.1"/>
    <property type="molecule type" value="Transcribed_RNA"/>
</dbReference>
<accession>A0A7S1KL38</accession>